<evidence type="ECO:0000313" key="3">
    <source>
        <dbReference type="EMBL" id="KAG0014109.1"/>
    </source>
</evidence>
<name>A0A9P6MV96_9FUNG</name>
<feature type="compositionally biased region" description="Polar residues" evidence="1">
    <location>
        <begin position="452"/>
        <end position="476"/>
    </location>
</feature>
<feature type="domain" description="PH" evidence="2">
    <location>
        <begin position="1"/>
        <end position="80"/>
    </location>
</feature>
<feature type="compositionally biased region" description="Polar residues" evidence="1">
    <location>
        <begin position="209"/>
        <end position="220"/>
    </location>
</feature>
<sequence length="822" mass="88613">MVAKAIKFFTAGLEAAMVDTKPIGVLHLADYSILSHGPDVSRKSKYSFRLSSADDVDHLFHTETPQALDLWIDAIQSHINHALSNLEVLGPLDLDPNGDRPGFDRTSSSNNCPCQRNGEQSIIDKVLDRLQLDDPTLSDMNDPSTLIMPAQEHPPFQHPTQKSFRELQLSLDDNLDGWFPSPSAVLYSSSDANASANTSMSVDVHHSSKPSIDTSSSQRSPIVIRRTNHGTFNGSESFSQSSGSSHTDPYSSYSSYSEFGSGNKSVRGSVQSVDYQGRPSLQQGRGSHGLHSNPSSLSFVQHYHPQLSSPSLHSHRPKGQVSPVEPGVMSHYEGAADFSLPSPTLAASSLIDSSCPYLKHTESKGSANSVSTLDLAMGDSTGSYSTITEKGLMITPSDSNQKNGKDSGSCCKKSNRSKNYCTDGDLSPIEVIDKEAKAAVSNDGKKSKKLWQVTSGDKASGSGSNESIRRSTSQSLDSNSLMLKNLVLVSLPIKKHSNSHSNSHTTTTAKGFSKSMVSLNRGSELDTRPSLGSPSSASPLEHRNHGLFSSERPTHRTRSPSVSVLEEAFQSGSHEYSQFIQKQTLMHGPIDGNILYSRSPLAPSHSQHPKAVTSPISLITGDWNPISRGKRNITQPVRCVDPELHLHKPSPPPIKPNEDVSRHIVAPDELAMAMLVDQEAEGRRQQQESESIDQAAAPESEPSPSPTLTAVIEPTSSLDDDTISLTNEDISLKLGSSCSSDSTERPTTAAWSLPPPKRPNYYMGQEAAAAAGITVNTRDYPQQDPTAATRESPTSPISPVLPPILPRRSPFRSAPIPSINSA</sequence>
<protein>
    <recommendedName>
        <fullName evidence="2">PH domain-containing protein</fullName>
    </recommendedName>
</protein>
<keyword evidence="4" id="KW-1185">Reference proteome</keyword>
<dbReference type="InterPro" id="IPR001849">
    <property type="entry name" value="PH_domain"/>
</dbReference>
<feature type="region of interest" description="Disordered" evidence="1">
    <location>
        <begin position="443"/>
        <end position="476"/>
    </location>
</feature>
<evidence type="ECO:0000313" key="4">
    <source>
        <dbReference type="Proteomes" id="UP000703661"/>
    </source>
</evidence>
<feature type="region of interest" description="Disordered" evidence="1">
    <location>
        <begin position="679"/>
        <end position="722"/>
    </location>
</feature>
<proteinExistence type="predicted"/>
<feature type="region of interest" description="Disordered" evidence="1">
    <location>
        <begin position="522"/>
        <end position="563"/>
    </location>
</feature>
<feature type="compositionally biased region" description="Polar residues" evidence="1">
    <location>
        <begin position="105"/>
        <end position="117"/>
    </location>
</feature>
<accession>A0A9P6MV96</accession>
<dbReference type="EMBL" id="JAAAID010000763">
    <property type="protein sequence ID" value="KAG0014109.1"/>
    <property type="molecule type" value="Genomic_DNA"/>
</dbReference>
<dbReference type="AlphaFoldDB" id="A0A9P6MV96"/>
<dbReference type="PROSITE" id="PS50003">
    <property type="entry name" value="PH_DOMAIN"/>
    <property type="match status" value="1"/>
</dbReference>
<feature type="compositionally biased region" description="Low complexity" evidence="1">
    <location>
        <begin position="529"/>
        <end position="539"/>
    </location>
</feature>
<dbReference type="InterPro" id="IPR011993">
    <property type="entry name" value="PH-like_dom_sf"/>
</dbReference>
<dbReference type="SUPFAM" id="SSF50729">
    <property type="entry name" value="PH domain-like"/>
    <property type="match status" value="1"/>
</dbReference>
<comment type="caution">
    <text evidence="3">The sequence shown here is derived from an EMBL/GenBank/DDBJ whole genome shotgun (WGS) entry which is preliminary data.</text>
</comment>
<dbReference type="Gene3D" id="2.30.29.30">
    <property type="entry name" value="Pleckstrin-homology domain (PH domain)/Phosphotyrosine-binding domain (PTB)"/>
    <property type="match status" value="1"/>
</dbReference>
<feature type="compositionally biased region" description="Polar residues" evidence="1">
    <location>
        <begin position="774"/>
        <end position="791"/>
    </location>
</feature>
<feature type="region of interest" description="Disordered" evidence="1">
    <location>
        <begin position="734"/>
        <end position="758"/>
    </location>
</feature>
<feature type="compositionally biased region" description="Low complexity" evidence="1">
    <location>
        <begin position="235"/>
        <end position="262"/>
    </location>
</feature>
<evidence type="ECO:0000259" key="2">
    <source>
        <dbReference type="PROSITE" id="PS50003"/>
    </source>
</evidence>
<organism evidence="3 4">
    <name type="scientific">Entomortierella chlamydospora</name>
    <dbReference type="NCBI Taxonomy" id="101097"/>
    <lineage>
        <taxon>Eukaryota</taxon>
        <taxon>Fungi</taxon>
        <taxon>Fungi incertae sedis</taxon>
        <taxon>Mucoromycota</taxon>
        <taxon>Mortierellomycotina</taxon>
        <taxon>Mortierellomycetes</taxon>
        <taxon>Mortierellales</taxon>
        <taxon>Mortierellaceae</taxon>
        <taxon>Entomortierella</taxon>
    </lineage>
</organism>
<feature type="region of interest" description="Disordered" evidence="1">
    <location>
        <begin position="97"/>
        <end position="117"/>
    </location>
</feature>
<reference evidence="3" key="1">
    <citation type="journal article" date="2020" name="Fungal Divers.">
        <title>Resolving the Mortierellaceae phylogeny through synthesis of multi-gene phylogenetics and phylogenomics.</title>
        <authorList>
            <person name="Vandepol N."/>
            <person name="Liber J."/>
            <person name="Desiro A."/>
            <person name="Na H."/>
            <person name="Kennedy M."/>
            <person name="Barry K."/>
            <person name="Grigoriev I.V."/>
            <person name="Miller A.N."/>
            <person name="O'Donnell K."/>
            <person name="Stajich J.E."/>
            <person name="Bonito G."/>
        </authorList>
    </citation>
    <scope>NUCLEOTIDE SEQUENCE</scope>
    <source>
        <strain evidence="3">NRRL 2769</strain>
    </source>
</reference>
<feature type="region of interest" description="Disordered" evidence="1">
    <location>
        <begin position="773"/>
        <end position="822"/>
    </location>
</feature>
<feature type="region of interest" description="Disordered" evidence="1">
    <location>
        <begin position="392"/>
        <end position="411"/>
    </location>
</feature>
<feature type="compositionally biased region" description="Polar residues" evidence="1">
    <location>
        <begin position="263"/>
        <end position="297"/>
    </location>
</feature>
<dbReference type="CDD" id="cd00821">
    <property type="entry name" value="PH"/>
    <property type="match status" value="1"/>
</dbReference>
<dbReference type="Proteomes" id="UP000703661">
    <property type="component" value="Unassembled WGS sequence"/>
</dbReference>
<gene>
    <name evidence="3" type="ORF">BGZ80_010647</name>
</gene>
<feature type="region of interest" description="Disordered" evidence="1">
    <location>
        <begin position="198"/>
        <end position="297"/>
    </location>
</feature>
<evidence type="ECO:0000256" key="1">
    <source>
        <dbReference type="SAM" id="MobiDB-lite"/>
    </source>
</evidence>